<keyword evidence="1" id="KW-0472">Membrane</keyword>
<dbReference type="OrthoDB" id="2941832at2"/>
<reference evidence="2 3" key="1">
    <citation type="journal article" date="2014" name="Gene">
        <title>A comparative genomic analysis of the alkalitolerant soil bacterium Bacillus lehensis G1.</title>
        <authorList>
            <person name="Noor Y.M."/>
            <person name="Samsulrizal N.H."/>
            <person name="Jema'on N.A."/>
            <person name="Low K.O."/>
            <person name="Ramli A.N."/>
            <person name="Alias N.I."/>
            <person name="Damis S.I."/>
            <person name="Fuzi S.F."/>
            <person name="Isa M.N."/>
            <person name="Murad A.M."/>
            <person name="Raih M.F."/>
            <person name="Bakar F.D."/>
            <person name="Najimudin N."/>
            <person name="Mahadi N.M."/>
            <person name="Illias R.M."/>
        </authorList>
    </citation>
    <scope>NUCLEOTIDE SEQUENCE [LARGE SCALE GENOMIC DNA]</scope>
    <source>
        <strain evidence="2 3">G1</strain>
    </source>
</reference>
<evidence type="ECO:0000256" key="1">
    <source>
        <dbReference type="SAM" id="Phobius"/>
    </source>
</evidence>
<dbReference type="Proteomes" id="UP000027142">
    <property type="component" value="Chromosome"/>
</dbReference>
<keyword evidence="3" id="KW-1185">Reference proteome</keyword>
<feature type="transmembrane region" description="Helical" evidence="1">
    <location>
        <begin position="12"/>
        <end position="34"/>
    </location>
</feature>
<dbReference type="HOGENOM" id="CLU_2314534_0_0_9"/>
<dbReference type="AlphaFoldDB" id="A0A060M0S3"/>
<organism evidence="2 3">
    <name type="scientific">Shouchella lehensis G1</name>
    <dbReference type="NCBI Taxonomy" id="1246626"/>
    <lineage>
        <taxon>Bacteria</taxon>
        <taxon>Bacillati</taxon>
        <taxon>Bacillota</taxon>
        <taxon>Bacilli</taxon>
        <taxon>Bacillales</taxon>
        <taxon>Bacillaceae</taxon>
        <taxon>Shouchella</taxon>
    </lineage>
</organism>
<keyword evidence="1" id="KW-1133">Transmembrane helix</keyword>
<feature type="transmembrane region" description="Helical" evidence="1">
    <location>
        <begin position="77"/>
        <end position="96"/>
    </location>
</feature>
<dbReference type="EMBL" id="CP003923">
    <property type="protein sequence ID" value="AIC93684.1"/>
    <property type="molecule type" value="Genomic_DNA"/>
</dbReference>
<name>A0A060M0S3_9BACI</name>
<sequence>MEEYQSRSKSEVWWRIEVIAWVPFVITMAVSFLLTLHYSLLDNTITTTIAYTRSTTLIVALIPKTIKCYYLGLKRTYVYGSLASLLLLDLLYSVFFHQA</sequence>
<keyword evidence="1" id="KW-0812">Transmembrane</keyword>
<evidence type="ECO:0000313" key="3">
    <source>
        <dbReference type="Proteomes" id="UP000027142"/>
    </source>
</evidence>
<protein>
    <submittedName>
        <fullName evidence="2">Uncharacterized protein</fullName>
    </submittedName>
</protein>
<gene>
    <name evidence="2" type="ORF">BleG1_1081</name>
</gene>
<dbReference type="RefSeq" id="WP_038478069.1">
    <property type="nucleotide sequence ID" value="NZ_CP003923.1"/>
</dbReference>
<dbReference type="KEGG" id="ble:BleG1_1081"/>
<proteinExistence type="predicted"/>
<evidence type="ECO:0000313" key="2">
    <source>
        <dbReference type="EMBL" id="AIC93684.1"/>
    </source>
</evidence>
<accession>A0A060M0S3</accession>